<organism evidence="2 3">
    <name type="scientific">Aliivibrio finisterrensis</name>
    <dbReference type="NCBI Taxonomy" id="511998"/>
    <lineage>
        <taxon>Bacteria</taxon>
        <taxon>Pseudomonadati</taxon>
        <taxon>Pseudomonadota</taxon>
        <taxon>Gammaproteobacteria</taxon>
        <taxon>Vibrionales</taxon>
        <taxon>Vibrionaceae</taxon>
        <taxon>Aliivibrio</taxon>
    </lineage>
</organism>
<keyword evidence="1" id="KW-0175">Coiled coil</keyword>
<dbReference type="EMBL" id="SEZK01000062">
    <property type="protein sequence ID" value="RYU47465.1"/>
    <property type="molecule type" value="Genomic_DNA"/>
</dbReference>
<evidence type="ECO:0000313" key="2">
    <source>
        <dbReference type="EMBL" id="RYU47465.1"/>
    </source>
</evidence>
<comment type="caution">
    <text evidence="2">The sequence shown here is derived from an EMBL/GenBank/DDBJ whole genome shotgun (WGS) entry which is preliminary data.</text>
</comment>
<gene>
    <name evidence="2" type="ORF">ERW57_18410</name>
</gene>
<protein>
    <submittedName>
        <fullName evidence="2">Uncharacterized protein</fullName>
    </submittedName>
</protein>
<evidence type="ECO:0000256" key="1">
    <source>
        <dbReference type="SAM" id="Coils"/>
    </source>
</evidence>
<reference evidence="2 3" key="1">
    <citation type="submission" date="2019-02" db="EMBL/GenBank/DDBJ databases">
        <title>Genome sequences of Aliivibrio finisterrensis strains from farmed Atlantic salmon.</title>
        <authorList>
            <person name="Bowman J.P."/>
        </authorList>
    </citation>
    <scope>NUCLEOTIDE SEQUENCE [LARGE SCALE GENOMIC DNA]</scope>
    <source>
        <strain evidence="2 3">A46</strain>
    </source>
</reference>
<proteinExistence type="predicted"/>
<accession>A0A4Q5KPK9</accession>
<dbReference type="Proteomes" id="UP000294063">
    <property type="component" value="Unassembled WGS sequence"/>
</dbReference>
<dbReference type="AlphaFoldDB" id="A0A4Q5KPK9"/>
<feature type="coiled-coil region" evidence="1">
    <location>
        <begin position="234"/>
        <end position="296"/>
    </location>
</feature>
<feature type="coiled-coil region" evidence="1">
    <location>
        <begin position="136"/>
        <end position="205"/>
    </location>
</feature>
<sequence length="318" mass="36106">MARPKSYTEAELIEVANEIIAKGSVPKGWQIKEILGRGRITSIQGDLERLVEEGRIVLKNNSSVDIPSNQQVIEQENVQLPHEIQEAYKLVESELSDSLTNLIINLNNVTNQHYEQLSTLRIGEANKSKDDAIAFKEAAEEKLLATEDRVRCQVEEREILEQENAELEEKLAELQSTNTDLNALCNKLQQEKRDLDVKIKQQNQITQNLDIKLSDTVKSNTVLTTQLEMSCSSITKLEDQMTSLREELDITRKELTETMTEHKEAISARKRSEKAAESLSSDFIEAKMQVKGLEEKLKYVEGNHFLKTGKKEPVMLNA</sequence>
<dbReference type="RefSeq" id="WP_130049387.1">
    <property type="nucleotide sequence ID" value="NZ_SEZK01000062.1"/>
</dbReference>
<name>A0A4Q5KPK9_9GAMM</name>
<evidence type="ECO:0000313" key="3">
    <source>
        <dbReference type="Proteomes" id="UP000294063"/>
    </source>
</evidence>